<dbReference type="GO" id="GO:0006826">
    <property type="term" value="P:iron ion transport"/>
    <property type="evidence" value="ECO:0007669"/>
    <property type="project" value="UniProtKB-KW"/>
</dbReference>
<comment type="subcellular location">
    <subcellularLocation>
        <location evidence="3">Endosome membrane</location>
        <topology evidence="3">Multi-pass membrane protein</topology>
    </subcellularLocation>
</comment>
<keyword evidence="7" id="KW-0285">Flavoprotein</keyword>
<evidence type="ECO:0000313" key="23">
    <source>
        <dbReference type="EMBL" id="RMC04969.1"/>
    </source>
</evidence>
<dbReference type="Pfam" id="PF01794">
    <property type="entry name" value="Ferric_reduct"/>
    <property type="match status" value="1"/>
</dbReference>
<evidence type="ECO:0000256" key="18">
    <source>
        <dbReference type="ARBA" id="ARBA00048958"/>
    </source>
</evidence>
<keyword evidence="15" id="KW-0186">Copper</keyword>
<keyword evidence="9" id="KW-0479">Metal-binding</keyword>
<proteinExistence type="inferred from homology"/>
<feature type="region of interest" description="Disordered" evidence="20">
    <location>
        <begin position="1176"/>
        <end position="1226"/>
    </location>
</feature>
<dbReference type="InterPro" id="IPR048733">
    <property type="entry name" value="CFA69_ARM_dom"/>
</dbReference>
<keyword evidence="11" id="KW-0274">FAD</keyword>
<dbReference type="SUPFAM" id="SSF51735">
    <property type="entry name" value="NAD(P)-binding Rossmann-fold domains"/>
    <property type="match status" value="1"/>
</dbReference>
<evidence type="ECO:0000256" key="9">
    <source>
        <dbReference type="ARBA" id="ARBA00022723"/>
    </source>
</evidence>
<dbReference type="SUPFAM" id="SSF56672">
    <property type="entry name" value="DNA/RNA polymerases"/>
    <property type="match status" value="1"/>
</dbReference>
<comment type="similarity">
    <text evidence="4">Belongs to the STEAP family.</text>
</comment>
<evidence type="ECO:0000256" key="2">
    <source>
        <dbReference type="ARBA" id="ARBA00001974"/>
    </source>
</evidence>
<dbReference type="AlphaFoldDB" id="A0A3M0JVW0"/>
<keyword evidence="14" id="KW-0408">Iron</keyword>
<dbReference type="Pfam" id="PF21049">
    <property type="entry name" value="CFA69_ARM_rpt"/>
    <property type="match status" value="2"/>
</dbReference>
<dbReference type="GO" id="GO:0046872">
    <property type="term" value="F:metal ion binding"/>
    <property type="evidence" value="ECO:0007669"/>
    <property type="project" value="UniProtKB-KW"/>
</dbReference>
<dbReference type="SUPFAM" id="SSF48371">
    <property type="entry name" value="ARM repeat"/>
    <property type="match status" value="1"/>
</dbReference>
<dbReference type="InterPro" id="IPR013130">
    <property type="entry name" value="Fe3_Rdtase_TM_dom"/>
</dbReference>
<dbReference type="Pfam" id="PF00078">
    <property type="entry name" value="RVT_1"/>
    <property type="match status" value="1"/>
</dbReference>
<dbReference type="GO" id="GO:0010008">
    <property type="term" value="C:endosome membrane"/>
    <property type="evidence" value="ECO:0007669"/>
    <property type="project" value="UniProtKB-SubCell"/>
</dbReference>
<protein>
    <recommendedName>
        <fullName evidence="22">Reverse transcriptase domain-containing protein</fullName>
    </recommendedName>
</protein>
<keyword evidence="24" id="KW-1185">Reference proteome</keyword>
<dbReference type="GO" id="GO:0008823">
    <property type="term" value="F:cupric reductase (NADH) activity"/>
    <property type="evidence" value="ECO:0007669"/>
    <property type="project" value="TreeGrafter"/>
</dbReference>
<evidence type="ECO:0000256" key="13">
    <source>
        <dbReference type="ARBA" id="ARBA00023002"/>
    </source>
</evidence>
<evidence type="ECO:0000256" key="15">
    <source>
        <dbReference type="ARBA" id="ARBA00023008"/>
    </source>
</evidence>
<dbReference type="InterPro" id="IPR011989">
    <property type="entry name" value="ARM-like"/>
</dbReference>
<keyword evidence="13" id="KW-0560">Oxidoreductase</keyword>
<sequence>MESISMMGSPKNLNETFLPNVANGIKDVSRVTIGIIGSGDFAKSLTIRLIRCGYHVVVGSRNPKHAADFFPHVVDVTHHEDAVAKTNIIFVAIHREHYISLWDLKHLLAGKILIDVSNNTRVDQYPDSNAEYLASLFPDSIIVKGFNVISAWSLQLGPKDASRQVYICSNNAQARHQVIELARQLSFIPIDLGALSSSREIENLPLRLFTLWKGPVVIAISLATFFFIYSFVRDVIHPYMRNQQSDFYKIPIEIVNKTLPIVAITLLSLVYLSGLIAAAYQLHYGTKYRRFPPWLDNWLQCRKQLGLLSFFFATVHVVYSLCLPMRRSERYLFLNMAYQQVHANVENSWNEEEVWRIEMYISFGIMSLGLLSLLAVTSIPSVNSTLNWREFSFIQVTRLVDAGKAVDVVYLDFSKAFDTVSHSTLLDKLAAHGLDRSTLRWVRNWLHGRAQRVMVNGAASSWRPVTSGVPQGSVLGPVLFNIFIDDMDEGIESFISKFADDTKLGACVDLLEGRRALQRDLDRLDEWAESNSMKFNKSKCRVLHFGHKNPLQRYRLGTVWLDSVQVERDLGVLVDSRLDMSQQCALVAKKANGILACIRNCVTSRSREVILPLYSALVRPHLEYCVQFWAPQFRKDIEMLERVQRRATRLVRGLEHKPYEECLKELGLFSLEKRRLRGDLITLYNFLKGGCRQSTLGYIALLISTFHVLIYGWKRAFEEEYYRFYTPPNFVLALVLPSIVILVSVDMDEDPILTIQYLCSYIIQNCVVLGPRLPFQKKKSSDEGNYSVEVSQSIAQLGYQPTSANYKILMAEAGGLAEALVLALALVENQLTEKLWVLKALQHLSTSEKNCGRMVKAQAASRLCLDLNCADPSGQLVFRSSDILWNLLENASKEEIVNQLRSLECVQALKEVFLGLLTRGFRHCDHQLRNDLLVIATLLAENPAVPMIESGFAKLLIVLATFPEVKLPNPLVKGLKLTYSYEDFEMKKLLFNAIGILSKDPSAAQLKEKNLCNIILGILVEFSDNPETTSHMNIWRGKRDQTAANLLIQLWRQEELDLGVRRDKDGKIVGFENLPGLSAKDFVTLAIIQRYIDFKIGEVWSEICAEIKEEFKPVTSDERNLELILKVSENTGKAVIALQNEVLERHLHHEIQEEEKMYKEKARKLQEVLLEASSPKEQIENELEHSTDSPKLHTTIGPDRFVTVGSTSRQHSGGPLADTDHAPRKSSVCKGAFKKIKRDKTLDSVKKKSVPIE</sequence>
<dbReference type="GO" id="GO:0005886">
    <property type="term" value="C:plasma membrane"/>
    <property type="evidence" value="ECO:0007669"/>
    <property type="project" value="TreeGrafter"/>
</dbReference>
<keyword evidence="5" id="KW-0813">Transport</keyword>
<dbReference type="GO" id="GO:0015677">
    <property type="term" value="P:copper ion import"/>
    <property type="evidence" value="ECO:0007669"/>
    <property type="project" value="TreeGrafter"/>
</dbReference>
<keyword evidence="8 21" id="KW-0812">Transmembrane</keyword>
<dbReference type="InterPro" id="IPR043502">
    <property type="entry name" value="DNA/RNA_pol_sf"/>
</dbReference>
<feature type="transmembrane region" description="Helical" evidence="21">
    <location>
        <begin position="259"/>
        <end position="284"/>
    </location>
</feature>
<dbReference type="InterPro" id="IPR036291">
    <property type="entry name" value="NAD(P)-bd_dom_sf"/>
</dbReference>
<reference evidence="23 24" key="1">
    <citation type="submission" date="2018-07" db="EMBL/GenBank/DDBJ databases">
        <title>A high quality draft genome assembly of the barn swallow (H. rustica rustica).</title>
        <authorList>
            <person name="Formenti G."/>
            <person name="Chiara M."/>
            <person name="Poveda L."/>
            <person name="Francoijs K.-J."/>
            <person name="Bonisoli-Alquati A."/>
            <person name="Canova L."/>
            <person name="Gianfranceschi L."/>
            <person name="Horner D.S."/>
            <person name="Saino N."/>
        </authorList>
    </citation>
    <scope>NUCLEOTIDE SEQUENCE [LARGE SCALE GENOMIC DNA]</scope>
    <source>
        <strain evidence="23">Chelidonia</strain>
        <tissue evidence="23">Blood</tissue>
    </source>
</reference>
<dbReference type="STRING" id="333673.A0A3M0JVW0"/>
<comment type="cofactor">
    <cofactor evidence="2">
        <name>FAD</name>
        <dbReference type="ChEBI" id="CHEBI:57692"/>
    </cofactor>
</comment>
<evidence type="ECO:0000256" key="6">
    <source>
        <dbReference type="ARBA" id="ARBA00022496"/>
    </source>
</evidence>
<feature type="domain" description="Reverse transcriptase" evidence="22">
    <location>
        <begin position="338"/>
        <end position="565"/>
    </location>
</feature>
<gene>
    <name evidence="23" type="ORF">DUI87_18149</name>
</gene>
<keyword evidence="16" id="KW-0406">Ion transport</keyword>
<evidence type="ECO:0000313" key="24">
    <source>
        <dbReference type="Proteomes" id="UP000269221"/>
    </source>
</evidence>
<feature type="compositionally biased region" description="Basic and acidic residues" evidence="20">
    <location>
        <begin position="1177"/>
        <end position="1191"/>
    </location>
</feature>
<evidence type="ECO:0000256" key="10">
    <source>
        <dbReference type="ARBA" id="ARBA00022753"/>
    </source>
</evidence>
<feature type="transmembrane region" description="Helical" evidence="21">
    <location>
        <begin position="304"/>
        <end position="323"/>
    </location>
</feature>
<evidence type="ECO:0000256" key="3">
    <source>
        <dbReference type="ARBA" id="ARBA00004337"/>
    </source>
</evidence>
<comment type="cofactor">
    <cofactor evidence="1">
        <name>heme b</name>
        <dbReference type="ChEBI" id="CHEBI:60344"/>
    </cofactor>
</comment>
<dbReference type="CDD" id="cd01650">
    <property type="entry name" value="RT_nLTR_like"/>
    <property type="match status" value="1"/>
</dbReference>
<evidence type="ECO:0000256" key="12">
    <source>
        <dbReference type="ARBA" id="ARBA00022989"/>
    </source>
</evidence>
<dbReference type="InterPro" id="IPR028939">
    <property type="entry name" value="P5C_Rdtase_cat_N"/>
</dbReference>
<evidence type="ECO:0000256" key="1">
    <source>
        <dbReference type="ARBA" id="ARBA00001970"/>
    </source>
</evidence>
<dbReference type="InterPro" id="IPR016024">
    <property type="entry name" value="ARM-type_fold"/>
</dbReference>
<dbReference type="PANTHER" id="PTHR14239:SF6">
    <property type="entry name" value="METALLOREDUCTASE STEAP2"/>
    <property type="match status" value="1"/>
</dbReference>
<dbReference type="Proteomes" id="UP000269221">
    <property type="component" value="Unassembled WGS sequence"/>
</dbReference>
<dbReference type="EMBL" id="QRBI01000123">
    <property type="protein sequence ID" value="RMC04969.1"/>
    <property type="molecule type" value="Genomic_DNA"/>
</dbReference>
<feature type="transmembrane region" description="Helical" evidence="21">
    <location>
        <begin position="211"/>
        <end position="232"/>
    </location>
</feature>
<evidence type="ECO:0000256" key="17">
    <source>
        <dbReference type="ARBA" id="ARBA00023136"/>
    </source>
</evidence>
<evidence type="ECO:0000256" key="11">
    <source>
        <dbReference type="ARBA" id="ARBA00022827"/>
    </source>
</evidence>
<organism evidence="23 24">
    <name type="scientific">Hirundo rustica rustica</name>
    <dbReference type="NCBI Taxonomy" id="333673"/>
    <lineage>
        <taxon>Eukaryota</taxon>
        <taxon>Metazoa</taxon>
        <taxon>Chordata</taxon>
        <taxon>Craniata</taxon>
        <taxon>Vertebrata</taxon>
        <taxon>Euteleostomi</taxon>
        <taxon>Archelosauria</taxon>
        <taxon>Archosauria</taxon>
        <taxon>Dinosauria</taxon>
        <taxon>Saurischia</taxon>
        <taxon>Theropoda</taxon>
        <taxon>Coelurosauria</taxon>
        <taxon>Aves</taxon>
        <taxon>Neognathae</taxon>
        <taxon>Neoaves</taxon>
        <taxon>Telluraves</taxon>
        <taxon>Australaves</taxon>
        <taxon>Passeriformes</taxon>
        <taxon>Sylvioidea</taxon>
        <taxon>Hirundinidae</taxon>
        <taxon>Hirundo</taxon>
    </lineage>
</organism>
<accession>A0A3M0JVW0</accession>
<evidence type="ECO:0000256" key="21">
    <source>
        <dbReference type="SAM" id="Phobius"/>
    </source>
</evidence>
<evidence type="ECO:0000256" key="19">
    <source>
        <dbReference type="ARBA" id="ARBA00049387"/>
    </source>
</evidence>
<keyword evidence="17 21" id="KW-0472">Membrane</keyword>
<dbReference type="OrthoDB" id="191673at2759"/>
<dbReference type="GO" id="GO:0052851">
    <property type="term" value="F:ferric-chelate reductase (NADPH) activity"/>
    <property type="evidence" value="ECO:0007669"/>
    <property type="project" value="TreeGrafter"/>
</dbReference>
<evidence type="ECO:0000256" key="16">
    <source>
        <dbReference type="ARBA" id="ARBA00023065"/>
    </source>
</evidence>
<dbReference type="PROSITE" id="PS50878">
    <property type="entry name" value="RT_POL"/>
    <property type="match status" value="1"/>
</dbReference>
<evidence type="ECO:0000256" key="7">
    <source>
        <dbReference type="ARBA" id="ARBA00022630"/>
    </source>
</evidence>
<dbReference type="InterPro" id="IPR000477">
    <property type="entry name" value="RT_dom"/>
</dbReference>
<keyword evidence="12 21" id="KW-1133">Transmembrane helix</keyword>
<evidence type="ECO:0000256" key="20">
    <source>
        <dbReference type="SAM" id="MobiDB-lite"/>
    </source>
</evidence>
<dbReference type="InterPro" id="IPR051267">
    <property type="entry name" value="STEAP_metalloreductase"/>
</dbReference>
<evidence type="ECO:0000256" key="5">
    <source>
        <dbReference type="ARBA" id="ARBA00022448"/>
    </source>
</evidence>
<comment type="catalytic activity">
    <reaction evidence="18">
        <text>2 Cu(+) + NADP(+) + H(+) = 2 Cu(2+) + NADPH</text>
        <dbReference type="Rhea" id="RHEA:71771"/>
        <dbReference type="ChEBI" id="CHEBI:15378"/>
        <dbReference type="ChEBI" id="CHEBI:29036"/>
        <dbReference type="ChEBI" id="CHEBI:49552"/>
        <dbReference type="ChEBI" id="CHEBI:57783"/>
        <dbReference type="ChEBI" id="CHEBI:58349"/>
    </reaction>
    <physiologicalReaction direction="right-to-left" evidence="18">
        <dbReference type="Rhea" id="RHEA:71773"/>
    </physiologicalReaction>
</comment>
<dbReference type="FunFam" id="3.40.50.720:FF:000051">
    <property type="entry name" value="STEAP2 metalloreductase"/>
    <property type="match status" value="1"/>
</dbReference>
<feature type="transmembrane region" description="Helical" evidence="21">
    <location>
        <begin position="359"/>
        <end position="379"/>
    </location>
</feature>
<keyword evidence="6" id="KW-0410">Iron transport</keyword>
<comment type="caution">
    <text evidence="23">The sequence shown here is derived from an EMBL/GenBank/DDBJ whole genome shotgun (WGS) entry which is preliminary data.</text>
</comment>
<comment type="catalytic activity">
    <reaction evidence="19">
        <text>2 Fe(2+) + NADP(+) + H(+) = 2 Fe(3+) + NADPH</text>
        <dbReference type="Rhea" id="RHEA:71767"/>
        <dbReference type="ChEBI" id="CHEBI:15378"/>
        <dbReference type="ChEBI" id="CHEBI:29033"/>
        <dbReference type="ChEBI" id="CHEBI:29034"/>
        <dbReference type="ChEBI" id="CHEBI:57783"/>
        <dbReference type="ChEBI" id="CHEBI:58349"/>
    </reaction>
    <physiologicalReaction direction="right-to-left" evidence="19">
        <dbReference type="Rhea" id="RHEA:71769"/>
    </physiologicalReaction>
</comment>
<dbReference type="Pfam" id="PF03807">
    <property type="entry name" value="F420_oxidored"/>
    <property type="match status" value="1"/>
</dbReference>
<evidence type="ECO:0000256" key="4">
    <source>
        <dbReference type="ARBA" id="ARBA00007729"/>
    </source>
</evidence>
<keyword evidence="10" id="KW-0967">Endosome</keyword>
<dbReference type="Gene3D" id="3.40.50.720">
    <property type="entry name" value="NAD(P)-binding Rossmann-like Domain"/>
    <property type="match status" value="1"/>
</dbReference>
<name>A0A3M0JVW0_HIRRU</name>
<dbReference type="Gene3D" id="1.25.10.10">
    <property type="entry name" value="Leucine-rich Repeat Variant"/>
    <property type="match status" value="1"/>
</dbReference>
<dbReference type="PANTHER" id="PTHR14239">
    <property type="entry name" value="DUDULIN-RELATED"/>
    <property type="match status" value="1"/>
</dbReference>
<evidence type="ECO:0000256" key="14">
    <source>
        <dbReference type="ARBA" id="ARBA00023004"/>
    </source>
</evidence>
<evidence type="ECO:0000256" key="8">
    <source>
        <dbReference type="ARBA" id="ARBA00022692"/>
    </source>
</evidence>
<evidence type="ECO:0000259" key="22">
    <source>
        <dbReference type="PROSITE" id="PS50878"/>
    </source>
</evidence>